<feature type="domain" description="Disease resistance N-terminal" evidence="4">
    <location>
        <begin position="5"/>
        <end position="87"/>
    </location>
</feature>
<keyword evidence="1" id="KW-0677">Repeat</keyword>
<evidence type="ECO:0000259" key="4">
    <source>
        <dbReference type="Pfam" id="PF18052"/>
    </source>
</evidence>
<dbReference type="CDD" id="cd14798">
    <property type="entry name" value="RX-CC_like"/>
    <property type="match status" value="1"/>
</dbReference>
<dbReference type="Proteomes" id="UP000607653">
    <property type="component" value="Unassembled WGS sequence"/>
</dbReference>
<dbReference type="GO" id="GO:0006952">
    <property type="term" value="P:defense response"/>
    <property type="evidence" value="ECO:0007669"/>
    <property type="project" value="UniProtKB-KW"/>
</dbReference>
<dbReference type="Pfam" id="PF18052">
    <property type="entry name" value="Rx_N"/>
    <property type="match status" value="1"/>
</dbReference>
<evidence type="ECO:0000256" key="1">
    <source>
        <dbReference type="ARBA" id="ARBA00022737"/>
    </source>
</evidence>
<evidence type="ECO:0000313" key="5">
    <source>
        <dbReference type="EMBL" id="DAD42824.1"/>
    </source>
</evidence>
<dbReference type="AlphaFoldDB" id="A0A822Z942"/>
<comment type="caution">
    <text evidence="5">The sequence shown here is derived from an EMBL/GenBank/DDBJ whole genome shotgun (WGS) entry which is preliminary data.</text>
</comment>
<keyword evidence="3" id="KW-0611">Plant defense</keyword>
<dbReference type="GO" id="GO:0000166">
    <property type="term" value="F:nucleotide binding"/>
    <property type="evidence" value="ECO:0007669"/>
    <property type="project" value="UniProtKB-KW"/>
</dbReference>
<accession>A0A822Z942</accession>
<dbReference type="EMBL" id="DUZY01000006">
    <property type="protein sequence ID" value="DAD42824.1"/>
    <property type="molecule type" value="Genomic_DNA"/>
</dbReference>
<reference evidence="5 6" key="1">
    <citation type="journal article" date="2020" name="Mol. Biol. Evol.">
        <title>Distinct Expression and Methylation Patterns for Genes with Different Fates following a Single Whole-Genome Duplication in Flowering Plants.</title>
        <authorList>
            <person name="Shi T."/>
            <person name="Rahmani R.S."/>
            <person name="Gugger P.F."/>
            <person name="Wang M."/>
            <person name="Li H."/>
            <person name="Zhang Y."/>
            <person name="Li Z."/>
            <person name="Wang Q."/>
            <person name="Van de Peer Y."/>
            <person name="Marchal K."/>
            <person name="Chen J."/>
        </authorList>
    </citation>
    <scope>NUCLEOTIDE SEQUENCE [LARGE SCALE GENOMIC DNA]</scope>
    <source>
        <tissue evidence="5">Leaf</tissue>
    </source>
</reference>
<dbReference type="Gene3D" id="1.20.5.4130">
    <property type="match status" value="1"/>
</dbReference>
<name>A0A822Z942_NELNU</name>
<organism evidence="5 6">
    <name type="scientific">Nelumbo nucifera</name>
    <name type="common">Sacred lotus</name>
    <dbReference type="NCBI Taxonomy" id="4432"/>
    <lineage>
        <taxon>Eukaryota</taxon>
        <taxon>Viridiplantae</taxon>
        <taxon>Streptophyta</taxon>
        <taxon>Embryophyta</taxon>
        <taxon>Tracheophyta</taxon>
        <taxon>Spermatophyta</taxon>
        <taxon>Magnoliopsida</taxon>
        <taxon>Proteales</taxon>
        <taxon>Nelumbonaceae</taxon>
        <taxon>Nelumbo</taxon>
    </lineage>
</organism>
<keyword evidence="6" id="KW-1185">Reference proteome</keyword>
<gene>
    <name evidence="5" type="ORF">HUJ06_001054</name>
</gene>
<evidence type="ECO:0000256" key="2">
    <source>
        <dbReference type="ARBA" id="ARBA00022741"/>
    </source>
</evidence>
<keyword evidence="2" id="KW-0547">Nucleotide-binding</keyword>
<proteinExistence type="predicted"/>
<protein>
    <recommendedName>
        <fullName evidence="4">Disease resistance N-terminal domain-containing protein</fullName>
    </recommendedName>
</protein>
<dbReference type="PANTHER" id="PTHR19338:SF32">
    <property type="entry name" value="OS06G0287500 PROTEIN"/>
    <property type="match status" value="1"/>
</dbReference>
<evidence type="ECO:0000256" key="3">
    <source>
        <dbReference type="ARBA" id="ARBA00022821"/>
    </source>
</evidence>
<dbReference type="InterPro" id="IPR038005">
    <property type="entry name" value="RX-like_CC"/>
</dbReference>
<evidence type="ECO:0000313" key="6">
    <source>
        <dbReference type="Proteomes" id="UP000607653"/>
    </source>
</evidence>
<sequence length="98" mass="11155">MAESAVSFLLYKLWLLMEGKVKLLKGVRKEVKDIVAELESMQAFLKDADVKSEIEESVKTWVKQVRDVAYDMEDVLDECLDCIAVGRDKSTLNLCKLV</sequence>
<dbReference type="PANTHER" id="PTHR19338">
    <property type="entry name" value="TRANSLOCASE OF INNER MITOCHONDRIAL MEMBRANE 13 HOMOLOG"/>
    <property type="match status" value="1"/>
</dbReference>
<dbReference type="InterPro" id="IPR041118">
    <property type="entry name" value="Rx_N"/>
</dbReference>